<dbReference type="AlphaFoldDB" id="B8BSM4"/>
<keyword evidence="2" id="KW-1185">Reference proteome</keyword>
<dbReference type="PaxDb" id="35128-Thaps2034"/>
<dbReference type="KEGG" id="tps:THAPSDRAFT_2034"/>
<dbReference type="Proteomes" id="UP000001449">
    <property type="component" value="Chromosome 1"/>
</dbReference>
<dbReference type="HOGENOM" id="CLU_388093_0_0_1"/>
<sequence length="712" mass="80512">MEDSAAEWLSILELSPHLLFCSGCGVVVHCNGQCSNRSASGVVVLIITDQSFKLSHLKLENEHPAGKKSDAFQHQQYQPIAMSHYITASASLDNIFCEREGVDSQYLITPTYNVCNGFSNQILGHAAFIAHSIKSSKMGSSHDKLKIPNAFIVNGVQSKENLKQSDDGIILDVLGAFTPSSSLTKVVSKLFDTLKASLDSSGSKLSEGVCLHHRNGPDWKHRCSIWKGNNCLERDDRSITGLVSNRIPASYPKKWVYYIGDEDPTDSLNSEFETIGLQLYHRKKHQLLDYDLLRFASIDHDTMPSVEQHRDLFAAIDFFACSNISSFIGNSVSTFSAYQIVLRQGKNASWYNSRSIPLMADFLKVHRVPLVYTYTELSQSNGKSLLVGSILSARRVFGLTVEIHLLYHESFNDVDFLSWLNGVNVIVHKHEPRWLDAIEKLRVHGDAKRSHLYSHRGNYIGTWQRIDIPLFIDAEYAVLLDADTVIHEQFTIADFGHDITQGIAFSSETNELEKVPLNAGVALLNVPRLRETYTDFVQFIKTHADTNANFIMGPSDQGAYLDFYAGLQEHDEPSTFYKNIKRRGSQVNYLDATFNFKPYYTSMKTFRNRKVTHFHGLKPHDLVGVLNGRPERDFPPALRFLVRKIRDNKRASLVCNSLRDFSLVMVEDLNNLESYCKYSTHLEQVPGCVKEYKMLSNMTDETCLKHQLVDGE</sequence>
<dbReference type="EMBL" id="CM000638">
    <property type="protein sequence ID" value="EED96747.1"/>
    <property type="molecule type" value="Genomic_DNA"/>
</dbReference>
<dbReference type="eggNOG" id="ENOG502S1WV">
    <property type="taxonomic scope" value="Eukaryota"/>
</dbReference>
<dbReference type="RefSeq" id="XP_002287106.1">
    <property type="nucleotide sequence ID" value="XM_002287070.1"/>
</dbReference>
<dbReference type="Gene3D" id="3.90.550.10">
    <property type="entry name" value="Spore Coat Polysaccharide Biosynthesis Protein SpsA, Chain A"/>
    <property type="match status" value="1"/>
</dbReference>
<dbReference type="SUPFAM" id="SSF53448">
    <property type="entry name" value="Nucleotide-diphospho-sugar transferases"/>
    <property type="match status" value="1"/>
</dbReference>
<dbReference type="InterPro" id="IPR029044">
    <property type="entry name" value="Nucleotide-diphossugar_trans"/>
</dbReference>
<organism evidence="1 2">
    <name type="scientific">Thalassiosira pseudonana</name>
    <name type="common">Marine diatom</name>
    <name type="synonym">Cyclotella nana</name>
    <dbReference type="NCBI Taxonomy" id="35128"/>
    <lineage>
        <taxon>Eukaryota</taxon>
        <taxon>Sar</taxon>
        <taxon>Stramenopiles</taxon>
        <taxon>Ochrophyta</taxon>
        <taxon>Bacillariophyta</taxon>
        <taxon>Coscinodiscophyceae</taxon>
        <taxon>Thalassiosirophycidae</taxon>
        <taxon>Thalassiosirales</taxon>
        <taxon>Thalassiosiraceae</taxon>
        <taxon>Thalassiosira</taxon>
    </lineage>
</organism>
<dbReference type="GeneID" id="7445478"/>
<dbReference type="InParanoid" id="B8BSM4"/>
<reference evidence="1 2" key="1">
    <citation type="journal article" date="2004" name="Science">
        <title>The genome of the diatom Thalassiosira pseudonana: ecology, evolution, and metabolism.</title>
        <authorList>
            <person name="Armbrust E.V."/>
            <person name="Berges J.A."/>
            <person name="Bowler C."/>
            <person name="Green B.R."/>
            <person name="Martinez D."/>
            <person name="Putnam N.H."/>
            <person name="Zhou S."/>
            <person name="Allen A.E."/>
            <person name="Apt K.E."/>
            <person name="Bechner M."/>
            <person name="Brzezinski M.A."/>
            <person name="Chaal B.K."/>
            <person name="Chiovitti A."/>
            <person name="Davis A.K."/>
            <person name="Demarest M.S."/>
            <person name="Detter J.C."/>
            <person name="Glavina T."/>
            <person name="Goodstein D."/>
            <person name="Hadi M.Z."/>
            <person name="Hellsten U."/>
            <person name="Hildebrand M."/>
            <person name="Jenkins B.D."/>
            <person name="Jurka J."/>
            <person name="Kapitonov V.V."/>
            <person name="Kroger N."/>
            <person name="Lau W.W."/>
            <person name="Lane T.W."/>
            <person name="Larimer F.W."/>
            <person name="Lippmeier J.C."/>
            <person name="Lucas S."/>
            <person name="Medina M."/>
            <person name="Montsant A."/>
            <person name="Obornik M."/>
            <person name="Parker M.S."/>
            <person name="Palenik B."/>
            <person name="Pazour G.J."/>
            <person name="Richardson P.M."/>
            <person name="Rynearson T.A."/>
            <person name="Saito M.A."/>
            <person name="Schwartz D.C."/>
            <person name="Thamatrakoln K."/>
            <person name="Valentin K."/>
            <person name="Vardi A."/>
            <person name="Wilkerson F.P."/>
            <person name="Rokhsar D.S."/>
        </authorList>
    </citation>
    <scope>NUCLEOTIDE SEQUENCE [LARGE SCALE GENOMIC DNA]</scope>
    <source>
        <strain evidence="1 2">CCMP1335</strain>
    </source>
</reference>
<proteinExistence type="predicted"/>
<dbReference type="STRING" id="35128.B8BSM4"/>
<accession>B8BSM4</accession>
<reference evidence="1 2" key="2">
    <citation type="journal article" date="2008" name="Nature">
        <title>The Phaeodactylum genome reveals the evolutionary history of diatom genomes.</title>
        <authorList>
            <person name="Bowler C."/>
            <person name="Allen A.E."/>
            <person name="Badger J.H."/>
            <person name="Grimwood J."/>
            <person name="Jabbari K."/>
            <person name="Kuo A."/>
            <person name="Maheswari U."/>
            <person name="Martens C."/>
            <person name="Maumus F."/>
            <person name="Otillar R.P."/>
            <person name="Rayko E."/>
            <person name="Salamov A."/>
            <person name="Vandepoele K."/>
            <person name="Beszteri B."/>
            <person name="Gruber A."/>
            <person name="Heijde M."/>
            <person name="Katinka M."/>
            <person name="Mock T."/>
            <person name="Valentin K."/>
            <person name="Verret F."/>
            <person name="Berges J.A."/>
            <person name="Brownlee C."/>
            <person name="Cadoret J.P."/>
            <person name="Chiovitti A."/>
            <person name="Choi C.J."/>
            <person name="Coesel S."/>
            <person name="De Martino A."/>
            <person name="Detter J.C."/>
            <person name="Durkin C."/>
            <person name="Falciatore A."/>
            <person name="Fournet J."/>
            <person name="Haruta M."/>
            <person name="Huysman M.J."/>
            <person name="Jenkins B.D."/>
            <person name="Jiroutova K."/>
            <person name="Jorgensen R.E."/>
            <person name="Joubert Y."/>
            <person name="Kaplan A."/>
            <person name="Kroger N."/>
            <person name="Kroth P.G."/>
            <person name="La Roche J."/>
            <person name="Lindquist E."/>
            <person name="Lommer M."/>
            <person name="Martin-Jezequel V."/>
            <person name="Lopez P.J."/>
            <person name="Lucas S."/>
            <person name="Mangogna M."/>
            <person name="McGinnis K."/>
            <person name="Medlin L.K."/>
            <person name="Montsant A."/>
            <person name="Oudot-Le Secq M.P."/>
            <person name="Napoli C."/>
            <person name="Obornik M."/>
            <person name="Parker M.S."/>
            <person name="Petit J.L."/>
            <person name="Porcel B.M."/>
            <person name="Poulsen N."/>
            <person name="Robison M."/>
            <person name="Rychlewski L."/>
            <person name="Rynearson T.A."/>
            <person name="Schmutz J."/>
            <person name="Shapiro H."/>
            <person name="Siaut M."/>
            <person name="Stanley M."/>
            <person name="Sussman M.R."/>
            <person name="Taylor A.R."/>
            <person name="Vardi A."/>
            <person name="von Dassow P."/>
            <person name="Vyverman W."/>
            <person name="Willis A."/>
            <person name="Wyrwicz L.S."/>
            <person name="Rokhsar D.S."/>
            <person name="Weissenbach J."/>
            <person name="Armbrust E.V."/>
            <person name="Green B.R."/>
            <person name="Van de Peer Y."/>
            <person name="Grigoriev I.V."/>
        </authorList>
    </citation>
    <scope>NUCLEOTIDE SEQUENCE [LARGE SCALE GENOMIC DNA]</scope>
    <source>
        <strain evidence="1 2">CCMP1335</strain>
    </source>
</reference>
<dbReference type="Gene3D" id="3.40.50.11350">
    <property type="match status" value="1"/>
</dbReference>
<protein>
    <submittedName>
        <fullName evidence="1">Uncharacterized protein</fullName>
    </submittedName>
</protein>
<name>B8BSM4_THAPS</name>
<evidence type="ECO:0000313" key="2">
    <source>
        <dbReference type="Proteomes" id="UP000001449"/>
    </source>
</evidence>
<evidence type="ECO:0000313" key="1">
    <source>
        <dbReference type="EMBL" id="EED96747.1"/>
    </source>
</evidence>
<gene>
    <name evidence="1" type="ORF">THAPSDRAFT_2034</name>
</gene>